<evidence type="ECO:0000256" key="5">
    <source>
        <dbReference type="ARBA" id="ARBA00022679"/>
    </source>
</evidence>
<dbReference type="NCBIfam" id="NF009395">
    <property type="entry name" value="PRK12755.1"/>
    <property type="match status" value="1"/>
</dbReference>
<evidence type="ECO:0000256" key="7">
    <source>
        <dbReference type="ARBA" id="ARBA00047508"/>
    </source>
</evidence>
<gene>
    <name evidence="10" type="ORF">EDX97_00295</name>
</gene>
<dbReference type="Pfam" id="PF00793">
    <property type="entry name" value="DAHP_synth_1"/>
    <property type="match status" value="1"/>
</dbReference>
<keyword evidence="5 8" id="KW-0808">Transferase</keyword>
<sequence length="342" mass="38702">MSFTFVKHLPIPKEIKEAYPLSEKARVIKEEKDKELANIFRGKDDRFVLIIGPCSADNEAALLDYVSRLKDVQAKVKDKIFIVPRVYTNKPRTTGKGYKGMLHQPDPEKGPDLMAGLIAIRKMHMHVIEQTGFITADEMLYPSNHWYMSDIVSYNAVGARSVENQEHRLVASGVEGPCGMKNPTSGDFNVMLNSIEAAQAEQEFIYRGWEVKTKGNPLTHAILRGGNNKHGNNIPNYHYEDLMRLCDMYAKRDLENPACIVDCNHSNSGKQYRQQVRIAREILNSRKYSTDIHKIVKGLMIESYLVPGNQHIGDGIYGKSITDACLGWDESEQLIYEIAEAL</sequence>
<dbReference type="EC" id="2.5.1.54" evidence="8"/>
<dbReference type="PANTHER" id="PTHR21225">
    <property type="entry name" value="PHOSPHO-2-DEHYDRO-3-DEOXYHEPTONATE ALDOLASE DAHP SYNTHETASE"/>
    <property type="match status" value="1"/>
</dbReference>
<dbReference type="GO" id="GO:0005737">
    <property type="term" value="C:cytoplasm"/>
    <property type="evidence" value="ECO:0007669"/>
    <property type="project" value="TreeGrafter"/>
</dbReference>
<comment type="caution">
    <text evidence="10">The sequence shown here is derived from an EMBL/GenBank/DDBJ whole genome shotgun (WGS) entry which is preliminary data.</text>
</comment>
<feature type="domain" description="DAHP synthetase I/KDSA" evidence="9">
    <location>
        <begin position="32"/>
        <end position="333"/>
    </location>
</feature>
<evidence type="ECO:0000313" key="11">
    <source>
        <dbReference type="Proteomes" id="UP000276568"/>
    </source>
</evidence>
<dbReference type="Proteomes" id="UP000276568">
    <property type="component" value="Unassembled WGS sequence"/>
</dbReference>
<dbReference type="RefSeq" id="WP_128519229.1">
    <property type="nucleotide sequence ID" value="NZ_RJQC01000001.1"/>
</dbReference>
<evidence type="ECO:0000256" key="6">
    <source>
        <dbReference type="ARBA" id="ARBA00023141"/>
    </source>
</evidence>
<dbReference type="UniPathway" id="UPA00053">
    <property type="reaction ID" value="UER00084"/>
</dbReference>
<comment type="catalytic activity">
    <reaction evidence="7 8">
        <text>D-erythrose 4-phosphate + phosphoenolpyruvate + H2O = 7-phospho-2-dehydro-3-deoxy-D-arabino-heptonate + phosphate</text>
        <dbReference type="Rhea" id="RHEA:14717"/>
        <dbReference type="ChEBI" id="CHEBI:15377"/>
        <dbReference type="ChEBI" id="CHEBI:16897"/>
        <dbReference type="ChEBI" id="CHEBI:43474"/>
        <dbReference type="ChEBI" id="CHEBI:58394"/>
        <dbReference type="ChEBI" id="CHEBI:58702"/>
        <dbReference type="EC" id="2.5.1.54"/>
    </reaction>
</comment>
<name>A0A3N0I298_9FIRM</name>
<dbReference type="GO" id="GO:0009073">
    <property type="term" value="P:aromatic amino acid family biosynthetic process"/>
    <property type="evidence" value="ECO:0007669"/>
    <property type="project" value="UniProtKB-KW"/>
</dbReference>
<comment type="function">
    <text evidence="1 8">Stereospecific condensation of phosphoenolpyruvate (PEP) and D-erythrose-4-phosphate (E4P) giving rise to 3-deoxy-D-arabino-heptulosonate-7-phosphate (DAHP).</text>
</comment>
<keyword evidence="11" id="KW-1185">Reference proteome</keyword>
<keyword evidence="6 8" id="KW-0057">Aromatic amino acid biosynthesis</keyword>
<comment type="pathway">
    <text evidence="2 8">Metabolic intermediate biosynthesis; chorismate biosynthesis; chorismate from D-erythrose 4-phosphate and phosphoenolpyruvate: step 1/7.</text>
</comment>
<evidence type="ECO:0000256" key="2">
    <source>
        <dbReference type="ARBA" id="ARBA00004688"/>
    </source>
</evidence>
<proteinExistence type="inferred from homology"/>
<evidence type="ECO:0000259" key="9">
    <source>
        <dbReference type="Pfam" id="PF00793"/>
    </source>
</evidence>
<dbReference type="EMBL" id="RJQC01000001">
    <property type="protein sequence ID" value="RNM31048.1"/>
    <property type="molecule type" value="Genomic_DNA"/>
</dbReference>
<dbReference type="InterPro" id="IPR013785">
    <property type="entry name" value="Aldolase_TIM"/>
</dbReference>
<evidence type="ECO:0000313" key="10">
    <source>
        <dbReference type="EMBL" id="RNM31048.1"/>
    </source>
</evidence>
<organism evidence="10 11">
    <name type="scientific">Absicoccus porci</name>
    <dbReference type="NCBI Taxonomy" id="2486576"/>
    <lineage>
        <taxon>Bacteria</taxon>
        <taxon>Bacillati</taxon>
        <taxon>Bacillota</taxon>
        <taxon>Erysipelotrichia</taxon>
        <taxon>Erysipelotrichales</taxon>
        <taxon>Erysipelotrichaceae</taxon>
        <taxon>Absicoccus</taxon>
    </lineage>
</organism>
<dbReference type="InterPro" id="IPR006218">
    <property type="entry name" value="DAHP1/KDSA"/>
</dbReference>
<dbReference type="PANTHER" id="PTHR21225:SF12">
    <property type="entry name" value="PHOSPHO-2-DEHYDRO-3-DEOXYHEPTONATE ALDOLASE, TYROSINE-INHIBITED"/>
    <property type="match status" value="1"/>
</dbReference>
<evidence type="ECO:0000256" key="3">
    <source>
        <dbReference type="ARBA" id="ARBA00007985"/>
    </source>
</evidence>
<dbReference type="NCBIfam" id="TIGR00034">
    <property type="entry name" value="aroFGH"/>
    <property type="match status" value="1"/>
</dbReference>
<dbReference type="GO" id="GO:0008652">
    <property type="term" value="P:amino acid biosynthetic process"/>
    <property type="evidence" value="ECO:0007669"/>
    <property type="project" value="UniProtKB-KW"/>
</dbReference>
<reference evidence="10 11" key="1">
    <citation type="submission" date="2018-11" db="EMBL/GenBank/DDBJ databases">
        <title>Clostridium sp. nov., a member of the family Erysipelotrichaceae isolated from pig faeces.</title>
        <authorList>
            <person name="Chang Y.-H."/>
        </authorList>
    </citation>
    <scope>NUCLEOTIDE SEQUENCE [LARGE SCALE GENOMIC DNA]</scope>
    <source>
        <strain evidence="10 11">YH-panp20</strain>
    </source>
</reference>
<dbReference type="PIRSF" id="PIRSF001361">
    <property type="entry name" value="DAHP_synthase"/>
    <property type="match status" value="1"/>
</dbReference>
<dbReference type="OrthoDB" id="9807331at2"/>
<dbReference type="Gene3D" id="3.20.20.70">
    <property type="entry name" value="Aldolase class I"/>
    <property type="match status" value="1"/>
</dbReference>
<protein>
    <recommendedName>
        <fullName evidence="8">Phospho-2-dehydro-3-deoxyheptonate aldolase</fullName>
        <ecNumber evidence="8">2.5.1.54</ecNumber>
    </recommendedName>
</protein>
<dbReference type="AlphaFoldDB" id="A0A3N0I298"/>
<evidence type="ECO:0000256" key="8">
    <source>
        <dbReference type="PIRNR" id="PIRNR001361"/>
    </source>
</evidence>
<evidence type="ECO:0000256" key="1">
    <source>
        <dbReference type="ARBA" id="ARBA00003726"/>
    </source>
</evidence>
<dbReference type="GO" id="GO:0009423">
    <property type="term" value="P:chorismate biosynthetic process"/>
    <property type="evidence" value="ECO:0007669"/>
    <property type="project" value="UniProtKB-UniPathway"/>
</dbReference>
<accession>A0A3N0I298</accession>
<evidence type="ECO:0000256" key="4">
    <source>
        <dbReference type="ARBA" id="ARBA00022605"/>
    </source>
</evidence>
<dbReference type="GO" id="GO:0003849">
    <property type="term" value="F:3-deoxy-7-phosphoheptulonate synthase activity"/>
    <property type="evidence" value="ECO:0007669"/>
    <property type="project" value="UniProtKB-EC"/>
</dbReference>
<dbReference type="InterPro" id="IPR006219">
    <property type="entry name" value="DAHP_synth_1"/>
</dbReference>
<keyword evidence="4 8" id="KW-0028">Amino-acid biosynthesis</keyword>
<comment type="similarity">
    <text evidence="3 8">Belongs to the class-I DAHP synthase family.</text>
</comment>
<dbReference type="SUPFAM" id="SSF51569">
    <property type="entry name" value="Aldolase"/>
    <property type="match status" value="1"/>
</dbReference>